<dbReference type="Proteomes" id="UP000606720">
    <property type="component" value="Unassembled WGS sequence"/>
</dbReference>
<dbReference type="InterPro" id="IPR018392">
    <property type="entry name" value="LysM"/>
</dbReference>
<feature type="region of interest" description="Disordered" evidence="1">
    <location>
        <begin position="6"/>
        <end position="25"/>
    </location>
</feature>
<feature type="compositionally biased region" description="Basic and acidic residues" evidence="1">
    <location>
        <begin position="8"/>
        <end position="17"/>
    </location>
</feature>
<dbReference type="InterPro" id="IPR036779">
    <property type="entry name" value="LysM_dom_sf"/>
</dbReference>
<gene>
    <name evidence="4" type="ORF">H8S17_11565</name>
</gene>
<keyword evidence="5" id="KW-1185">Reference proteome</keyword>
<name>A0A923LQ21_9FIRM</name>
<dbReference type="AlphaFoldDB" id="A0A923LQ21"/>
<keyword evidence="2" id="KW-0812">Transmembrane</keyword>
<comment type="caution">
    <text evidence="4">The sequence shown here is derived from an EMBL/GenBank/DDBJ whole genome shotgun (WGS) entry which is preliminary data.</text>
</comment>
<proteinExistence type="predicted"/>
<dbReference type="SMART" id="SM00257">
    <property type="entry name" value="LysM"/>
    <property type="match status" value="1"/>
</dbReference>
<organism evidence="4 5">
    <name type="scientific">Roseburia zhanii</name>
    <dbReference type="NCBI Taxonomy" id="2763064"/>
    <lineage>
        <taxon>Bacteria</taxon>
        <taxon>Bacillati</taxon>
        <taxon>Bacillota</taxon>
        <taxon>Clostridia</taxon>
        <taxon>Lachnospirales</taxon>
        <taxon>Lachnospiraceae</taxon>
        <taxon>Roseburia</taxon>
    </lineage>
</organism>
<evidence type="ECO:0000313" key="5">
    <source>
        <dbReference type="Proteomes" id="UP000606720"/>
    </source>
</evidence>
<dbReference type="RefSeq" id="WP_186867428.1">
    <property type="nucleotide sequence ID" value="NZ_JACOPH010000010.1"/>
</dbReference>
<protein>
    <submittedName>
        <fullName evidence="4">LysM peptidoglycan-binding domain-containing protein</fullName>
    </submittedName>
</protein>
<keyword evidence="2" id="KW-1133">Transmembrane helix</keyword>
<feature type="compositionally biased region" description="Low complexity" evidence="1">
    <location>
        <begin position="404"/>
        <end position="419"/>
    </location>
</feature>
<dbReference type="SUPFAM" id="SSF54106">
    <property type="entry name" value="LysM domain"/>
    <property type="match status" value="1"/>
</dbReference>
<keyword evidence="2" id="KW-0472">Membrane</keyword>
<feature type="region of interest" description="Disordered" evidence="1">
    <location>
        <begin position="295"/>
        <end position="465"/>
    </location>
</feature>
<evidence type="ECO:0000259" key="3">
    <source>
        <dbReference type="PROSITE" id="PS51782"/>
    </source>
</evidence>
<reference evidence="4" key="1">
    <citation type="submission" date="2020-08" db="EMBL/GenBank/DDBJ databases">
        <title>Genome public.</title>
        <authorList>
            <person name="Liu C."/>
            <person name="Sun Q."/>
        </authorList>
    </citation>
    <scope>NUCLEOTIDE SEQUENCE</scope>
    <source>
        <strain evidence="4">BX1005</strain>
    </source>
</reference>
<evidence type="ECO:0000256" key="1">
    <source>
        <dbReference type="SAM" id="MobiDB-lite"/>
    </source>
</evidence>
<dbReference type="CDD" id="cd00118">
    <property type="entry name" value="LysM"/>
    <property type="match status" value="1"/>
</dbReference>
<evidence type="ECO:0000256" key="2">
    <source>
        <dbReference type="SAM" id="Phobius"/>
    </source>
</evidence>
<feature type="transmembrane region" description="Helical" evidence="2">
    <location>
        <begin position="234"/>
        <end position="258"/>
    </location>
</feature>
<dbReference type="PROSITE" id="PS51782">
    <property type="entry name" value="LYSM"/>
    <property type="match status" value="1"/>
</dbReference>
<accession>A0A923LQ21</accession>
<feature type="compositionally biased region" description="Low complexity" evidence="1">
    <location>
        <begin position="455"/>
        <end position="465"/>
    </location>
</feature>
<evidence type="ECO:0000313" key="4">
    <source>
        <dbReference type="EMBL" id="MBC5714828.1"/>
    </source>
</evidence>
<feature type="domain" description="LysM" evidence="3">
    <location>
        <begin position="477"/>
        <end position="524"/>
    </location>
</feature>
<dbReference type="Gene3D" id="3.10.350.10">
    <property type="entry name" value="LysM domain"/>
    <property type="match status" value="1"/>
</dbReference>
<sequence length="525" mass="58357">MIEIIQQTEKKEEKSEGRLPNNIRQIGNPEKDFRIYMEDYVYTYLHPAQIQGMEIVIVPRLLILLGEINHFADRSCAFISGAVSVENDGKTEGLPELNDRTWREIHREIGQFFEKCEIVGWVLDIPGNTLAVTKEMEIVHRKNFVSPYQFFFLMDSKEREEAFYTWKEGQLTRKEGYFIYYEKNPQMQEYMISKREAMYGKEPVIEQVSDEAARNYRAMMLKKKEHTYKRGMGFLSYLTSILMVVVLSSVSVVLISYIHRMDSMEQAISTMSEGIDVTEEEKENEKNQVAVEAISGNVYPVDESQLEKQSDAQGEEQSSNTDTQSQNEDTTAQGQSEETNMAGTEQTKQSGNADASQPENGNTIARTQPENTEMTGTDGVRQSQENNTVGQAGSADMSTQTGDTNATASAETSNAATQAGSTDTASGSSEVSTQTGNTDAESAVAAPQTSAGSNDTASTQTDAAAQSEAAQTYRKQGYYIVQAGDSLRQISYSVYQTYTMVDAICKANHITDQDAIMAGQKLILP</sequence>
<dbReference type="Pfam" id="PF01476">
    <property type="entry name" value="LysM"/>
    <property type="match status" value="1"/>
</dbReference>
<feature type="compositionally biased region" description="Polar residues" evidence="1">
    <location>
        <begin position="420"/>
        <end position="440"/>
    </location>
</feature>
<feature type="compositionally biased region" description="Polar residues" evidence="1">
    <location>
        <begin position="311"/>
        <end position="403"/>
    </location>
</feature>
<dbReference type="EMBL" id="JACOPH010000010">
    <property type="protein sequence ID" value="MBC5714828.1"/>
    <property type="molecule type" value="Genomic_DNA"/>
</dbReference>